<organism evidence="1 2">
    <name type="scientific">Amblyomma americanum</name>
    <name type="common">Lone star tick</name>
    <dbReference type="NCBI Taxonomy" id="6943"/>
    <lineage>
        <taxon>Eukaryota</taxon>
        <taxon>Metazoa</taxon>
        <taxon>Ecdysozoa</taxon>
        <taxon>Arthropoda</taxon>
        <taxon>Chelicerata</taxon>
        <taxon>Arachnida</taxon>
        <taxon>Acari</taxon>
        <taxon>Parasitiformes</taxon>
        <taxon>Ixodida</taxon>
        <taxon>Ixodoidea</taxon>
        <taxon>Ixodidae</taxon>
        <taxon>Amblyomminae</taxon>
        <taxon>Amblyomma</taxon>
    </lineage>
</organism>
<proteinExistence type="predicted"/>
<name>A0AAQ4EMS0_AMBAM</name>
<protein>
    <submittedName>
        <fullName evidence="1">Uncharacterized protein</fullName>
    </submittedName>
</protein>
<evidence type="ECO:0000313" key="1">
    <source>
        <dbReference type="EMBL" id="KAK8776055.1"/>
    </source>
</evidence>
<gene>
    <name evidence="1" type="ORF">V5799_030597</name>
</gene>
<accession>A0AAQ4EMS0</accession>
<dbReference type="EMBL" id="JARKHS020013406">
    <property type="protein sequence ID" value="KAK8776055.1"/>
    <property type="molecule type" value="Genomic_DNA"/>
</dbReference>
<keyword evidence="2" id="KW-1185">Reference proteome</keyword>
<comment type="caution">
    <text evidence="1">The sequence shown here is derived from an EMBL/GenBank/DDBJ whole genome shotgun (WGS) entry which is preliminary data.</text>
</comment>
<sequence>MSSLTILIQNTRRNVESSRSSVVACPLSGVGVLSDRLVQCIFFFRVGAEWPCDRGTVHQAEAEIDCGALATLEHMLWSCERTEDSAIKDASTSQPGPG</sequence>
<reference evidence="1 2" key="1">
    <citation type="journal article" date="2023" name="Arcadia Sci">
        <title>De novo assembly of a long-read Amblyomma americanum tick genome.</title>
        <authorList>
            <person name="Chou S."/>
            <person name="Poskanzer K.E."/>
            <person name="Rollins M."/>
            <person name="Thuy-Boun P.S."/>
        </authorList>
    </citation>
    <scope>NUCLEOTIDE SEQUENCE [LARGE SCALE GENOMIC DNA]</scope>
    <source>
        <strain evidence="1">F_SG_1</strain>
        <tissue evidence="1">Salivary glands</tissue>
    </source>
</reference>
<evidence type="ECO:0000313" key="2">
    <source>
        <dbReference type="Proteomes" id="UP001321473"/>
    </source>
</evidence>
<dbReference type="Proteomes" id="UP001321473">
    <property type="component" value="Unassembled WGS sequence"/>
</dbReference>
<dbReference type="AlphaFoldDB" id="A0AAQ4EMS0"/>